<evidence type="ECO:0000313" key="2">
    <source>
        <dbReference type="EMBL" id="GBP62940.1"/>
    </source>
</evidence>
<dbReference type="AlphaFoldDB" id="A0A4C1XIL2"/>
<evidence type="ECO:0000256" key="1">
    <source>
        <dbReference type="SAM" id="MobiDB-lite"/>
    </source>
</evidence>
<accession>A0A4C1XIL2</accession>
<keyword evidence="3" id="KW-1185">Reference proteome</keyword>
<feature type="region of interest" description="Disordered" evidence="1">
    <location>
        <begin position="30"/>
        <end position="103"/>
    </location>
</feature>
<dbReference type="Proteomes" id="UP000299102">
    <property type="component" value="Unassembled WGS sequence"/>
</dbReference>
<feature type="compositionally biased region" description="Basic and acidic residues" evidence="1">
    <location>
        <begin position="49"/>
        <end position="68"/>
    </location>
</feature>
<dbReference type="EMBL" id="BGZK01000854">
    <property type="protein sequence ID" value="GBP62940.1"/>
    <property type="molecule type" value="Genomic_DNA"/>
</dbReference>
<feature type="compositionally biased region" description="Basic and acidic residues" evidence="1">
    <location>
        <begin position="94"/>
        <end position="103"/>
    </location>
</feature>
<gene>
    <name evidence="2" type="ORF">EVAR_95895_1</name>
</gene>
<sequence length="268" mass="30470">MNAFSELFQIQTETLPVLSPRASWEDLKRFSNTSGNELPGSRFQSKHARSPDRSRIGIESETETEIKNGAKGNKSGLQSQSRIKEIDDESGQDQNREQDSDRDLDFVVTGKRACEPSKYSWSPMPMDTHNSVGVTRRYSLNKYSQKTASSPGLHPCSRAGIEGPSTKSQVWPIWLQQKNGRARLVKYHTFTELRREVTAFAVLFRQMSESSSGSFSHFINPLHSPPNILFLLKRSVTRWGLLWDCKCSWKAVIIYSPEGRMLLENVIK</sequence>
<evidence type="ECO:0000313" key="3">
    <source>
        <dbReference type="Proteomes" id="UP000299102"/>
    </source>
</evidence>
<name>A0A4C1XIL2_EUMVA</name>
<proteinExistence type="predicted"/>
<protein>
    <submittedName>
        <fullName evidence="2">Uncharacterized protein</fullName>
    </submittedName>
</protein>
<comment type="caution">
    <text evidence="2">The sequence shown here is derived from an EMBL/GenBank/DDBJ whole genome shotgun (WGS) entry which is preliminary data.</text>
</comment>
<organism evidence="2 3">
    <name type="scientific">Eumeta variegata</name>
    <name type="common">Bagworm moth</name>
    <name type="synonym">Eumeta japonica</name>
    <dbReference type="NCBI Taxonomy" id="151549"/>
    <lineage>
        <taxon>Eukaryota</taxon>
        <taxon>Metazoa</taxon>
        <taxon>Ecdysozoa</taxon>
        <taxon>Arthropoda</taxon>
        <taxon>Hexapoda</taxon>
        <taxon>Insecta</taxon>
        <taxon>Pterygota</taxon>
        <taxon>Neoptera</taxon>
        <taxon>Endopterygota</taxon>
        <taxon>Lepidoptera</taxon>
        <taxon>Glossata</taxon>
        <taxon>Ditrysia</taxon>
        <taxon>Tineoidea</taxon>
        <taxon>Psychidae</taxon>
        <taxon>Oiketicinae</taxon>
        <taxon>Eumeta</taxon>
    </lineage>
</organism>
<reference evidence="2 3" key="1">
    <citation type="journal article" date="2019" name="Commun. Biol.">
        <title>The bagworm genome reveals a unique fibroin gene that provides high tensile strength.</title>
        <authorList>
            <person name="Kono N."/>
            <person name="Nakamura H."/>
            <person name="Ohtoshi R."/>
            <person name="Tomita M."/>
            <person name="Numata K."/>
            <person name="Arakawa K."/>
        </authorList>
    </citation>
    <scope>NUCLEOTIDE SEQUENCE [LARGE SCALE GENOMIC DNA]</scope>
</reference>